<evidence type="ECO:0000313" key="2">
    <source>
        <dbReference type="EMBL" id="MQL87591.1"/>
    </source>
</evidence>
<dbReference type="AlphaFoldDB" id="A0A843UVM2"/>
<comment type="caution">
    <text evidence="2">The sequence shown here is derived from an EMBL/GenBank/DDBJ whole genome shotgun (WGS) entry which is preliminary data.</text>
</comment>
<feature type="region of interest" description="Disordered" evidence="1">
    <location>
        <begin position="54"/>
        <end position="73"/>
    </location>
</feature>
<evidence type="ECO:0000313" key="3">
    <source>
        <dbReference type="Proteomes" id="UP000652761"/>
    </source>
</evidence>
<organism evidence="2 3">
    <name type="scientific">Colocasia esculenta</name>
    <name type="common">Wild taro</name>
    <name type="synonym">Arum esculentum</name>
    <dbReference type="NCBI Taxonomy" id="4460"/>
    <lineage>
        <taxon>Eukaryota</taxon>
        <taxon>Viridiplantae</taxon>
        <taxon>Streptophyta</taxon>
        <taxon>Embryophyta</taxon>
        <taxon>Tracheophyta</taxon>
        <taxon>Spermatophyta</taxon>
        <taxon>Magnoliopsida</taxon>
        <taxon>Liliopsida</taxon>
        <taxon>Araceae</taxon>
        <taxon>Aroideae</taxon>
        <taxon>Colocasieae</taxon>
        <taxon>Colocasia</taxon>
    </lineage>
</organism>
<name>A0A843UVM2_COLES</name>
<feature type="region of interest" description="Disordered" evidence="1">
    <location>
        <begin position="1"/>
        <end position="22"/>
    </location>
</feature>
<evidence type="ECO:0000256" key="1">
    <source>
        <dbReference type="SAM" id="MobiDB-lite"/>
    </source>
</evidence>
<feature type="compositionally biased region" description="Polar residues" evidence="1">
    <location>
        <begin position="1"/>
        <end position="12"/>
    </location>
</feature>
<protein>
    <submittedName>
        <fullName evidence="2">Uncharacterized protein</fullName>
    </submittedName>
</protein>
<gene>
    <name evidence="2" type="ORF">Taro_020133</name>
</gene>
<accession>A0A843UVM2</accession>
<keyword evidence="3" id="KW-1185">Reference proteome</keyword>
<dbReference type="Proteomes" id="UP000652761">
    <property type="component" value="Unassembled WGS sequence"/>
</dbReference>
<proteinExistence type="predicted"/>
<reference evidence="2" key="1">
    <citation type="submission" date="2017-07" db="EMBL/GenBank/DDBJ databases">
        <title>Taro Niue Genome Assembly and Annotation.</title>
        <authorList>
            <person name="Atibalentja N."/>
            <person name="Keating K."/>
            <person name="Fields C.J."/>
        </authorList>
    </citation>
    <scope>NUCLEOTIDE SEQUENCE</scope>
    <source>
        <strain evidence="2">Niue_2</strain>
        <tissue evidence="2">Leaf</tissue>
    </source>
</reference>
<sequence length="78" mass="7867">MPGGANSQSSGANPLPGVDGPGQAKKVIAEAVSKDSGNSAAGYFASGFSVVGSSSSRMPSAAEENRESKSFWGKWLCK</sequence>
<dbReference type="EMBL" id="NMUH01000989">
    <property type="protein sequence ID" value="MQL87591.1"/>
    <property type="molecule type" value="Genomic_DNA"/>
</dbReference>